<protein>
    <submittedName>
        <fullName evidence="2">MAE_28990/MAE_18760 family HEPN-like nuclease</fullName>
    </submittedName>
</protein>
<dbReference type="EMBL" id="JAPZEG010000033">
    <property type="protein sequence ID" value="MDE1205062.1"/>
    <property type="molecule type" value="Genomic_DNA"/>
</dbReference>
<dbReference type="InterPro" id="IPR041519">
    <property type="entry name" value="HEPN_RiboL-PSP"/>
</dbReference>
<gene>
    <name evidence="2" type="ORF">O4N78_16145</name>
</gene>
<organism evidence="2 3">
    <name type="scientific">Mediterraneibacter gnavus</name>
    <name type="common">Ruminococcus gnavus</name>
    <dbReference type="NCBI Taxonomy" id="33038"/>
    <lineage>
        <taxon>Bacteria</taxon>
        <taxon>Bacillati</taxon>
        <taxon>Bacillota</taxon>
        <taxon>Clostridia</taxon>
        <taxon>Lachnospirales</taxon>
        <taxon>Lachnospiraceae</taxon>
        <taxon>Mediterraneibacter</taxon>
    </lineage>
</organism>
<evidence type="ECO:0000313" key="3">
    <source>
        <dbReference type="Proteomes" id="UP001149331"/>
    </source>
</evidence>
<comment type="caution">
    <text evidence="2">The sequence shown here is derived from an EMBL/GenBank/DDBJ whole genome shotgun (WGS) entry which is preliminary data.</text>
</comment>
<feature type="domain" description="RiboL-PSP-HEPN" evidence="1">
    <location>
        <begin position="12"/>
        <end position="216"/>
    </location>
</feature>
<evidence type="ECO:0000313" key="2">
    <source>
        <dbReference type="EMBL" id="MDE1205062.1"/>
    </source>
</evidence>
<dbReference type="Proteomes" id="UP001149331">
    <property type="component" value="Unassembled WGS sequence"/>
</dbReference>
<dbReference type="AlphaFoldDB" id="A0AAW6K6V8"/>
<sequence length="232" mass="27575">MTKDELRELLEDELLWRFEEINFFKKQLINLEEENEQRKYRKSMVLILYSHLEGFIKSALINYAQYLNGLGRKREEFDFTLIATSMNREFKAYENKNSKSSLFNNKKIPSDDSIHGLYRRVNLLESSSNLLSQPLIIEDTAVDTESNLWYVVLQKNLYRLGLPTDMFEEYRSDIDNLVNRRNTIAHGSRTDGVADTEYVRWESSTKSVMENIVRKIYFYANNEKYLRTENES</sequence>
<evidence type="ECO:0000259" key="1">
    <source>
        <dbReference type="Pfam" id="PF18735"/>
    </source>
</evidence>
<accession>A0AAW6K6V8</accession>
<dbReference type="RefSeq" id="WP_118048489.1">
    <property type="nucleotide sequence ID" value="NZ_JAPZEG010000033.1"/>
</dbReference>
<reference evidence="2" key="1">
    <citation type="submission" date="2022-12" db="EMBL/GenBank/DDBJ databases">
        <title>Genome of R. gnavus strain RSHDN_120.</title>
        <authorList>
            <person name="Abdugheni R."/>
        </authorList>
    </citation>
    <scope>NUCLEOTIDE SEQUENCE</scope>
    <source>
        <strain evidence="2">RSHDN_120</strain>
    </source>
</reference>
<proteinExistence type="predicted"/>
<name>A0AAW6K6V8_MEDGN</name>
<dbReference type="Pfam" id="PF18735">
    <property type="entry name" value="HEPN_RiboL-PSP"/>
    <property type="match status" value="1"/>
</dbReference>